<name>A0ABQ3MG77_9PSEU</name>
<dbReference type="InterPro" id="IPR012654">
    <property type="entry name" value="CHP02391"/>
</dbReference>
<dbReference type="Proteomes" id="UP000605568">
    <property type="component" value="Unassembled WGS sequence"/>
</dbReference>
<evidence type="ECO:0000313" key="2">
    <source>
        <dbReference type="EMBL" id="GHH43694.1"/>
    </source>
</evidence>
<proteinExistence type="predicted"/>
<protein>
    <recommendedName>
        <fullName evidence="1">Conserved hypothetical protein CHP02391 domain-containing protein</fullName>
    </recommendedName>
</protein>
<keyword evidence="3" id="KW-1185">Reference proteome</keyword>
<dbReference type="Pfam" id="PF09509">
    <property type="entry name" value="Hypoth_Ymh"/>
    <property type="match status" value="1"/>
</dbReference>
<gene>
    <name evidence="2" type="ORF">GCM10017774_41670</name>
</gene>
<evidence type="ECO:0000259" key="1">
    <source>
        <dbReference type="Pfam" id="PF09509"/>
    </source>
</evidence>
<dbReference type="EMBL" id="BNAR01000006">
    <property type="protein sequence ID" value="GHH43694.1"/>
    <property type="molecule type" value="Genomic_DNA"/>
</dbReference>
<evidence type="ECO:0000313" key="3">
    <source>
        <dbReference type="Proteomes" id="UP000605568"/>
    </source>
</evidence>
<sequence length="278" mass="29862">MEARKNPVYLRSIAAAVKEFRAALDEFLELHVRNEGPGGWGGIARGIAPAVLPREGVEPDEIERLRAKVSRLSGLAGAAVGLTNTWVKVQGVGVVDPIAAWQTITQPKPVLEAPDVLGACDQALGRLDGLILEAEAEMPPTVGAAAMHPVVWGAAARLWRDGHFREAVAGAAESVVMMVKSRTKRFDLAATPLWQEIFSDRPPQPGKPRLRWPGDPADQDVSTMNSGLRFLAPGIQMTIRNNAAHGVGELAEQAALERLAALSLLARWVDECDLNEAT</sequence>
<reference evidence="3" key="1">
    <citation type="journal article" date="2019" name="Int. J. Syst. Evol. Microbiol.">
        <title>The Global Catalogue of Microorganisms (GCM) 10K type strain sequencing project: providing services to taxonomists for standard genome sequencing and annotation.</title>
        <authorList>
            <consortium name="The Broad Institute Genomics Platform"/>
            <consortium name="The Broad Institute Genome Sequencing Center for Infectious Disease"/>
            <person name="Wu L."/>
            <person name="Ma J."/>
        </authorList>
    </citation>
    <scope>NUCLEOTIDE SEQUENCE [LARGE SCALE GENOMIC DNA]</scope>
    <source>
        <strain evidence="3">CGMCC 4.7367</strain>
    </source>
</reference>
<dbReference type="RefSeq" id="WP_191299977.1">
    <property type="nucleotide sequence ID" value="NZ_BNAR01000006.1"/>
</dbReference>
<organism evidence="2 3">
    <name type="scientific">Lentzea cavernae</name>
    <dbReference type="NCBI Taxonomy" id="2020703"/>
    <lineage>
        <taxon>Bacteria</taxon>
        <taxon>Bacillati</taxon>
        <taxon>Actinomycetota</taxon>
        <taxon>Actinomycetes</taxon>
        <taxon>Pseudonocardiales</taxon>
        <taxon>Pseudonocardiaceae</taxon>
        <taxon>Lentzea</taxon>
    </lineage>
</organism>
<feature type="domain" description="Conserved hypothetical protein CHP02391" evidence="1">
    <location>
        <begin position="147"/>
        <end position="269"/>
    </location>
</feature>
<accession>A0ABQ3MG77</accession>
<comment type="caution">
    <text evidence="2">The sequence shown here is derived from an EMBL/GenBank/DDBJ whole genome shotgun (WGS) entry which is preliminary data.</text>
</comment>